<dbReference type="InterPro" id="IPR015424">
    <property type="entry name" value="PyrdxlP-dep_Trfase"/>
</dbReference>
<sequence length="193" mass="22414">MSFQPIFDFEQALAEYTGAPYAVMTDCCTHAIELCMRFDRVKRTRFTAFTYLSVPMTMHKLGITYGLIDESWIGEYQFHGTRIWDSARRLERGMYRPGQLQCLSFGRTKPLQIGRGGAILTDDVEIYDQLSQQRYDGRELQISPWQEQKTFKVGYHYKPTTEEAELGLKLLPNVNEAPRFVEYPDCRAITIVD</sequence>
<proteinExistence type="predicted"/>
<dbReference type="GO" id="GO:0008483">
    <property type="term" value="F:transaminase activity"/>
    <property type="evidence" value="ECO:0007669"/>
    <property type="project" value="UniProtKB-KW"/>
</dbReference>
<accession>A0A6J5LTW6</accession>
<dbReference type="InterPro" id="IPR000653">
    <property type="entry name" value="DegT/StrS_aminotransferase"/>
</dbReference>
<keyword evidence="1" id="KW-0032">Aminotransferase</keyword>
<dbReference type="GO" id="GO:0030170">
    <property type="term" value="F:pyridoxal phosphate binding"/>
    <property type="evidence" value="ECO:0007669"/>
    <property type="project" value="TreeGrafter"/>
</dbReference>
<reference evidence="1" key="1">
    <citation type="submission" date="2020-04" db="EMBL/GenBank/DDBJ databases">
        <authorList>
            <person name="Chiriac C."/>
            <person name="Salcher M."/>
            <person name="Ghai R."/>
            <person name="Kavagutti S V."/>
        </authorList>
    </citation>
    <scope>NUCLEOTIDE SEQUENCE</scope>
</reference>
<name>A0A6J5LTW6_9CAUD</name>
<dbReference type="GO" id="GO:0000271">
    <property type="term" value="P:polysaccharide biosynthetic process"/>
    <property type="evidence" value="ECO:0007669"/>
    <property type="project" value="TreeGrafter"/>
</dbReference>
<dbReference type="PANTHER" id="PTHR30244:SF34">
    <property type="entry name" value="DTDP-4-AMINO-4,6-DIDEOXYGALACTOSE TRANSAMINASE"/>
    <property type="match status" value="1"/>
</dbReference>
<gene>
    <name evidence="1" type="ORF">UFOVP328_117</name>
</gene>
<dbReference type="InterPro" id="IPR015421">
    <property type="entry name" value="PyrdxlP-dep_Trfase_major"/>
</dbReference>
<organism evidence="1">
    <name type="scientific">uncultured Caudovirales phage</name>
    <dbReference type="NCBI Taxonomy" id="2100421"/>
    <lineage>
        <taxon>Viruses</taxon>
        <taxon>Duplodnaviria</taxon>
        <taxon>Heunggongvirae</taxon>
        <taxon>Uroviricota</taxon>
        <taxon>Caudoviricetes</taxon>
        <taxon>Peduoviridae</taxon>
        <taxon>Maltschvirus</taxon>
        <taxon>Maltschvirus maltsch</taxon>
    </lineage>
</organism>
<dbReference type="EMBL" id="LR796341">
    <property type="protein sequence ID" value="CAB4137885.1"/>
    <property type="molecule type" value="Genomic_DNA"/>
</dbReference>
<protein>
    <submittedName>
        <fullName evidence="1">DegT/DnrJ/EryC1/StrS aminotransferase</fullName>
    </submittedName>
</protein>
<dbReference type="PANTHER" id="PTHR30244">
    <property type="entry name" value="TRANSAMINASE"/>
    <property type="match status" value="1"/>
</dbReference>
<evidence type="ECO:0000313" key="1">
    <source>
        <dbReference type="EMBL" id="CAB4137885.1"/>
    </source>
</evidence>
<dbReference type="Pfam" id="PF01041">
    <property type="entry name" value="DegT_DnrJ_EryC1"/>
    <property type="match status" value="2"/>
</dbReference>
<keyword evidence="1" id="KW-0808">Transferase</keyword>
<dbReference type="Gene3D" id="3.40.640.10">
    <property type="entry name" value="Type I PLP-dependent aspartate aminotransferase-like (Major domain)"/>
    <property type="match status" value="2"/>
</dbReference>
<dbReference type="SUPFAM" id="SSF53383">
    <property type="entry name" value="PLP-dependent transferases"/>
    <property type="match status" value="1"/>
</dbReference>